<proteinExistence type="predicted"/>
<reference evidence="1 2" key="1">
    <citation type="journal article" date="2008" name="Nat. Biotechnol.">
        <title>Genome sequencing and analysis of the filamentous fungus Penicillium chrysogenum.</title>
        <authorList>
            <person name="van den Berg M.A."/>
            <person name="Albang R."/>
            <person name="Albermann K."/>
            <person name="Badger J.H."/>
            <person name="Daran J.-M."/>
            <person name="Driessen A.J.M."/>
            <person name="Garcia-Estrada C."/>
            <person name="Fedorova N.D."/>
            <person name="Harris D.M."/>
            <person name="Heijne W.H.M."/>
            <person name="Joardar V.S."/>
            <person name="Kiel J.A.K.W."/>
            <person name="Kovalchuk A."/>
            <person name="Martin J.F."/>
            <person name="Nierman W.C."/>
            <person name="Nijland J.G."/>
            <person name="Pronk J.T."/>
            <person name="Roubos J.A."/>
            <person name="van der Klei I.J."/>
            <person name="van Peij N.N.M.E."/>
            <person name="Veenhuis M."/>
            <person name="von Doehren H."/>
            <person name="Wagner C."/>
            <person name="Wortman J.R."/>
            <person name="Bovenberg R.A.L."/>
        </authorList>
    </citation>
    <scope>NUCLEOTIDE SEQUENCE [LARGE SCALE GENOMIC DNA]</scope>
    <source>
        <strain evidence="2">ATCC 28089 / DSM 1075 / NRRL 1951 / Wisconsin 54-1255</strain>
    </source>
</reference>
<organism evidence="1 2">
    <name type="scientific">Penicillium rubens (strain ATCC 28089 / DSM 1075 / NRRL 1951 / Wisconsin 54-1255)</name>
    <name type="common">Penicillium chrysogenum</name>
    <dbReference type="NCBI Taxonomy" id="500485"/>
    <lineage>
        <taxon>Eukaryota</taxon>
        <taxon>Fungi</taxon>
        <taxon>Dikarya</taxon>
        <taxon>Ascomycota</taxon>
        <taxon>Pezizomycotina</taxon>
        <taxon>Eurotiomycetes</taxon>
        <taxon>Eurotiomycetidae</taxon>
        <taxon>Eurotiales</taxon>
        <taxon>Aspergillaceae</taxon>
        <taxon>Penicillium</taxon>
        <taxon>Penicillium chrysogenum species complex</taxon>
    </lineage>
</organism>
<dbReference type="EMBL" id="AM920437">
    <property type="protein sequence ID" value="CAP97573.1"/>
    <property type="molecule type" value="Genomic_DNA"/>
</dbReference>
<evidence type="ECO:0000313" key="1">
    <source>
        <dbReference type="EMBL" id="CAP97573.1"/>
    </source>
</evidence>
<dbReference type="Proteomes" id="UP000000724">
    <property type="component" value="Contig Pc00c22"/>
</dbReference>
<dbReference type="AlphaFoldDB" id="B6HPR2"/>
<protein>
    <submittedName>
        <fullName evidence="1">Uncharacterized protein</fullName>
    </submittedName>
</protein>
<keyword evidence="2" id="KW-1185">Reference proteome</keyword>
<name>B6HPR2_PENRW</name>
<gene>
    <name evidence="1" type="ORF">Pc22g02850</name>
    <name evidence="1" type="ORF">PCH_Pc22g02850</name>
</gene>
<accession>B6HPR2</accession>
<evidence type="ECO:0000313" key="2">
    <source>
        <dbReference type="Proteomes" id="UP000000724"/>
    </source>
</evidence>
<dbReference type="HOGENOM" id="CLU_1669974_0_0_1"/>
<sequence length="158" mass="16970">MGYSLHATVPVTPSNDFTSENMKCMPGRGVPVLLHITQFHLSVPEYAPCSCESCRVSGLGVINDIEVLDYEWLVGREVTASKMPDCPGLYWVAGVGKRTSHHGPHTGDQVDGLRFHACAIVCRAEARLGLCATPSDCIFQYSLGSHLRGVAGEGHTAS</sequence>
<dbReference type="VEuPathDB" id="FungiDB:PCH_Pc22g02850"/>